<dbReference type="Gene3D" id="3.40.390.10">
    <property type="entry name" value="Collagenase (Catalytic Domain)"/>
    <property type="match status" value="1"/>
</dbReference>
<accession>A0A5D0RCS5</accession>
<name>A0A5D0RCS5_9FLAO</name>
<dbReference type="Gene3D" id="2.60.40.10">
    <property type="entry name" value="Immunoglobulins"/>
    <property type="match status" value="1"/>
</dbReference>
<evidence type="ECO:0000259" key="3">
    <source>
        <dbReference type="Pfam" id="PF18962"/>
    </source>
</evidence>
<evidence type="ECO:0000313" key="5">
    <source>
        <dbReference type="EMBL" id="TYB78518.1"/>
    </source>
</evidence>
<keyword evidence="1 2" id="KW-0732">Signal</keyword>
<dbReference type="Pfam" id="PF13583">
    <property type="entry name" value="Reprolysin_4"/>
    <property type="match status" value="1"/>
</dbReference>
<dbReference type="EMBL" id="VSKK01000001">
    <property type="protein sequence ID" value="TYB78518.1"/>
    <property type="molecule type" value="Genomic_DNA"/>
</dbReference>
<dbReference type="InterPro" id="IPR045474">
    <property type="entry name" value="GEVED"/>
</dbReference>
<feature type="signal peptide" evidence="2">
    <location>
        <begin position="1"/>
        <end position="29"/>
    </location>
</feature>
<dbReference type="InterPro" id="IPR013783">
    <property type="entry name" value="Ig-like_fold"/>
</dbReference>
<dbReference type="InterPro" id="IPR026444">
    <property type="entry name" value="Secre_tail"/>
</dbReference>
<dbReference type="OrthoDB" id="9792152at2"/>
<protein>
    <submittedName>
        <fullName evidence="5">T9SS type A sorting domain-containing protein</fullName>
    </submittedName>
</protein>
<dbReference type="NCBIfam" id="TIGR04183">
    <property type="entry name" value="Por_Secre_tail"/>
    <property type="match status" value="1"/>
</dbReference>
<organism evidence="5 6">
    <name type="scientific">Bizionia myxarmorum</name>
    <dbReference type="NCBI Taxonomy" id="291186"/>
    <lineage>
        <taxon>Bacteria</taxon>
        <taxon>Pseudomonadati</taxon>
        <taxon>Bacteroidota</taxon>
        <taxon>Flavobacteriia</taxon>
        <taxon>Flavobacteriales</taxon>
        <taxon>Flavobacteriaceae</taxon>
        <taxon>Bizionia</taxon>
    </lineage>
</organism>
<dbReference type="Pfam" id="PF20009">
    <property type="entry name" value="GEVED"/>
    <property type="match status" value="1"/>
</dbReference>
<evidence type="ECO:0000313" key="6">
    <source>
        <dbReference type="Proteomes" id="UP000323720"/>
    </source>
</evidence>
<proteinExistence type="predicted"/>
<evidence type="ECO:0000259" key="4">
    <source>
        <dbReference type="Pfam" id="PF20009"/>
    </source>
</evidence>
<dbReference type="AlphaFoldDB" id="A0A5D0RCS5"/>
<dbReference type="SUPFAM" id="SSF55486">
    <property type="entry name" value="Metalloproteases ('zincins'), catalytic domain"/>
    <property type="match status" value="1"/>
</dbReference>
<evidence type="ECO:0000256" key="1">
    <source>
        <dbReference type="ARBA" id="ARBA00022729"/>
    </source>
</evidence>
<reference evidence="5 6" key="1">
    <citation type="submission" date="2019-08" db="EMBL/GenBank/DDBJ databases">
        <title>Genomes of Antarctic Bizionia species.</title>
        <authorList>
            <person name="Bowman J.P."/>
        </authorList>
    </citation>
    <scope>NUCLEOTIDE SEQUENCE [LARGE SCALE GENOMIC DNA]</scope>
    <source>
        <strain evidence="5 6">ADA-4</strain>
    </source>
</reference>
<sequence>MKKTTSNYFKNSKLLLLTVALMFGPMAFAQKNAKYWSKASEETLRTAPKVNRASNPSEFKVFNLDVEAFKSAMQNAPLRSETSRVSNVVIEFPTPEGDFEKFMVSESPMMEQALADKYPMIKTYKAVGIDDPTATMRFSITQFGFHGMILSGKRSSIYIDPYTENRNSYMVYSRSSLGQDLQGFECLVDENIDLGSLSNERSTSRADIDDRKLRTYRLAQSCNGEYGQIFAGTGSIAQQKANVQAQMTLTINRVNEIYERDLAITLIFVANNDEVIYLNPATDPWTGEFNTKTAQTLDAVIGVNNYDIGHNFNTSGGGSAGCLGCVCSSQSQNNFHKGRGYTGRANPTGDAFDIDYVAHEMGHQFNGYHTMNTCSRSGNGISEVEPASGSSIMGYAGICATNVQNNSDAHFNYVNIRDISGNIQTGVSSTCDVETALANQPPVANAGADYIIPKSTAYVLKGVATDPDGLTSLTYNWSQNDPEMAPGSGSPQSTWTQGPLYRSILPTISPNRYMPKLSDVVAGNLTPTWEVTPSVARNMEFAFMVRDNGSGFPAGIGQTDADLMSVTVNGTAGPFVVTSQSATGIIWVDGETETVTWNVAGTDANGINTSNVNILLSTNNGVSFDTVLAANVPNNGSYDVVVPSFISSTARIMVEAVGNIYYAVSSTNFSLISDSPTFIYSNTNGNQGTCGSTTVTYEFNYTAIGGFSETTNFSASGNPAGSVVVFSPSSMTTSGTFNMVVSNLGGVAEGQYVITVTGAAQSSFKEVMVNLTVNNGVCASVADTTYGTSTQGVIFNTISNLNTGKPSGYSDYTAISTDVNRDSNYNLSVYYNPDGNYQTITYVWIDWNQNCSFDDPGEQYNLGTNPGSPSNSNMLSANSPLAVVVPTNATLGNTIMRVTTKYTNPGANQFPLACENGHDAEVEDYTVNVMASLSVGEFTASEFSVYPNPNNGTFNIKIPGATQNVSVAVFDIRGRSVYANDYTNVSGFNEVINLGNVEAGMYLLQVSDGFKTTTKKILVK</sequence>
<feature type="chain" id="PRO_5022950157" evidence="2">
    <location>
        <begin position="30"/>
        <end position="1020"/>
    </location>
</feature>
<comment type="caution">
    <text evidence="5">The sequence shown here is derived from an EMBL/GenBank/DDBJ whole genome shotgun (WGS) entry which is preliminary data.</text>
</comment>
<dbReference type="GO" id="GO:0008237">
    <property type="term" value="F:metallopeptidase activity"/>
    <property type="evidence" value="ECO:0007669"/>
    <property type="project" value="InterPro"/>
</dbReference>
<dbReference type="RefSeq" id="WP_148402256.1">
    <property type="nucleotide sequence ID" value="NZ_VSKK01000001.1"/>
</dbReference>
<dbReference type="Pfam" id="PF18962">
    <property type="entry name" value="Por_Secre_tail"/>
    <property type="match status" value="1"/>
</dbReference>
<evidence type="ECO:0000256" key="2">
    <source>
        <dbReference type="SAM" id="SignalP"/>
    </source>
</evidence>
<dbReference type="InterPro" id="IPR024079">
    <property type="entry name" value="MetalloPept_cat_dom_sf"/>
</dbReference>
<feature type="domain" description="GEVED" evidence="4">
    <location>
        <begin position="842"/>
        <end position="928"/>
    </location>
</feature>
<feature type="domain" description="Secretion system C-terminal sorting" evidence="3">
    <location>
        <begin position="945"/>
        <end position="1019"/>
    </location>
</feature>
<dbReference type="Proteomes" id="UP000323720">
    <property type="component" value="Unassembled WGS sequence"/>
</dbReference>
<keyword evidence="6" id="KW-1185">Reference proteome</keyword>
<gene>
    <name evidence="5" type="ORF">ES674_01695</name>
</gene>